<proteinExistence type="predicted"/>
<dbReference type="CDD" id="cd00761">
    <property type="entry name" value="Glyco_tranf_GTA_type"/>
    <property type="match status" value="1"/>
</dbReference>
<gene>
    <name evidence="1" type="ORF">COX08_04620</name>
</gene>
<dbReference type="Proteomes" id="UP000229459">
    <property type="component" value="Unassembled WGS sequence"/>
</dbReference>
<protein>
    <submittedName>
        <fullName evidence="1">Uncharacterized protein</fullName>
    </submittedName>
</protein>
<dbReference type="EMBL" id="PCSR01000109">
    <property type="protein sequence ID" value="PIP52773.1"/>
    <property type="molecule type" value="Genomic_DNA"/>
</dbReference>
<evidence type="ECO:0000313" key="2">
    <source>
        <dbReference type="Proteomes" id="UP000229459"/>
    </source>
</evidence>
<comment type="caution">
    <text evidence="1">The sequence shown here is derived from an EMBL/GenBank/DDBJ whole genome shotgun (WGS) entry which is preliminary data.</text>
</comment>
<dbReference type="Gene3D" id="3.90.550.10">
    <property type="entry name" value="Spore Coat Polysaccharide Biosynthesis Protein SpsA, Chain A"/>
    <property type="match status" value="1"/>
</dbReference>
<accession>A0A2H0B516</accession>
<evidence type="ECO:0000313" key="1">
    <source>
        <dbReference type="EMBL" id="PIP52773.1"/>
    </source>
</evidence>
<dbReference type="AlphaFoldDB" id="A0A2H0B516"/>
<reference evidence="1 2" key="1">
    <citation type="submission" date="2017-09" db="EMBL/GenBank/DDBJ databases">
        <title>Depth-based differentiation of microbial function through sediment-hosted aquifers and enrichment of novel symbionts in the deep terrestrial subsurface.</title>
        <authorList>
            <person name="Probst A.J."/>
            <person name="Ladd B."/>
            <person name="Jarett J.K."/>
            <person name="Geller-Mcgrath D.E."/>
            <person name="Sieber C.M."/>
            <person name="Emerson J.B."/>
            <person name="Anantharaman K."/>
            <person name="Thomas B.C."/>
            <person name="Malmstrom R."/>
            <person name="Stieglmeier M."/>
            <person name="Klingl A."/>
            <person name="Woyke T."/>
            <person name="Ryan C.M."/>
            <person name="Banfield J.F."/>
        </authorList>
    </citation>
    <scope>NUCLEOTIDE SEQUENCE [LARGE SCALE GENOMIC DNA]</scope>
    <source>
        <strain evidence="1">CG23_combo_of_CG06-09_8_20_14_all_34_8</strain>
    </source>
</reference>
<name>A0A2H0B516_9BACT</name>
<dbReference type="InterPro" id="IPR029044">
    <property type="entry name" value="Nucleotide-diphossugar_trans"/>
</dbReference>
<dbReference type="SUPFAM" id="SSF53448">
    <property type="entry name" value="Nucleotide-diphospho-sugar transferases"/>
    <property type="match status" value="1"/>
</dbReference>
<sequence length="320" mass="35849">MRENDLSIPTENQQSPIATFANALDRYVSYRSQSLSDRISLDGDQIAERLIRHHDGTNNHIDIVIPTYKPDAGILWGLDQLSRQHGTNFRINVFHNGIAAGSLMPDEFYTFADKAGIRIDESNAAHGVNGSKYEGARLAINRSVANQKDNLVVIMDDDSGPIFPGWLAKADTMFKENPNLMVMYSQLLFADQGLDFALALLYKASALSTQYVLQKLGKSNHTTEGIAAYRAGFLRDLLAKTQDFTKLYGTTVRMAALQWGEVAQVFDPKMLCFIDPSRIKKNAGMLKYAFIQLMLHAPSDTLREIGDIKYKEMYSPKERA</sequence>
<organism evidence="1 2">
    <name type="scientific">Candidatus Beckwithbacteria bacterium CG23_combo_of_CG06-09_8_20_14_all_34_8</name>
    <dbReference type="NCBI Taxonomy" id="1974497"/>
    <lineage>
        <taxon>Bacteria</taxon>
        <taxon>Candidatus Beckwithiibacteriota</taxon>
    </lineage>
</organism>